<organism evidence="1 2">
    <name type="scientific">Natronocalculus amylovorans</name>
    <dbReference type="NCBI Taxonomy" id="2917812"/>
    <lineage>
        <taxon>Archaea</taxon>
        <taxon>Methanobacteriati</taxon>
        <taxon>Methanobacteriota</taxon>
        <taxon>Stenosarchaea group</taxon>
        <taxon>Halobacteria</taxon>
        <taxon>Halobacteriales</taxon>
        <taxon>Haloferacaceae</taxon>
        <taxon>Natronocalculus</taxon>
    </lineage>
</organism>
<reference evidence="1" key="1">
    <citation type="journal article" date="2022" name="Syst. Appl. Microbiol.">
        <title>Natronocalculus amylovorans gen. nov., sp. nov., and Natranaeroarchaeum aerophilus sp. nov., dominant culturable amylolytic natronoarchaea from hypersaline soda lakes in southwestern Siberia.</title>
        <authorList>
            <person name="Sorokin D.Y."/>
            <person name="Elcheninov A.G."/>
            <person name="Khizhniak T.V."/>
            <person name="Koenen M."/>
            <person name="Bale N.J."/>
            <person name="Damste J.S.S."/>
            <person name="Kublanov I.V."/>
        </authorList>
    </citation>
    <scope>NUCLEOTIDE SEQUENCE</scope>
    <source>
        <strain evidence="1">AArc-St2</strain>
    </source>
</reference>
<evidence type="ECO:0000313" key="2">
    <source>
        <dbReference type="Proteomes" id="UP001203207"/>
    </source>
</evidence>
<comment type="caution">
    <text evidence="1">The sequence shown here is derived from an EMBL/GenBank/DDBJ whole genome shotgun (WGS) entry which is preliminary data.</text>
</comment>
<proteinExistence type="predicted"/>
<evidence type="ECO:0000313" key="1">
    <source>
        <dbReference type="EMBL" id="MCL9818205.1"/>
    </source>
</evidence>
<dbReference type="AlphaFoldDB" id="A0AAE3FZR7"/>
<gene>
    <name evidence="1" type="ORF">AArcSt2_14780</name>
</gene>
<dbReference type="EMBL" id="JAKRVX010000008">
    <property type="protein sequence ID" value="MCL9818205.1"/>
    <property type="molecule type" value="Genomic_DNA"/>
</dbReference>
<accession>A0AAE3FZR7</accession>
<reference evidence="1" key="2">
    <citation type="submission" date="2022-02" db="EMBL/GenBank/DDBJ databases">
        <authorList>
            <person name="Elcheninov A.G."/>
            <person name="Sorokin D.Y."/>
            <person name="Kublanov I.V."/>
        </authorList>
    </citation>
    <scope>NUCLEOTIDE SEQUENCE</scope>
    <source>
        <strain evidence="1">AArc-St2</strain>
    </source>
</reference>
<dbReference type="RefSeq" id="WP_250585707.1">
    <property type="nucleotide sequence ID" value="NZ_JAKRVX010000008.1"/>
</dbReference>
<sequence>MSLKNFRQIRIIRCCIIDHVFKCRKDDRLAPSKRELDAEAVAYIVGRYFGLDTSGSAFYLAAWQGEGPGAIADRPDFSEDFC</sequence>
<dbReference type="Proteomes" id="UP001203207">
    <property type="component" value="Unassembled WGS sequence"/>
</dbReference>
<keyword evidence="2" id="KW-1185">Reference proteome</keyword>
<name>A0AAE3FZR7_9EURY</name>
<protein>
    <submittedName>
        <fullName evidence="1">Uncharacterized protein</fullName>
    </submittedName>
</protein>